<keyword evidence="5" id="KW-0560">Oxidoreductase</keyword>
<protein>
    <recommendedName>
        <fullName evidence="6">FAD-binding PCMH-type domain-containing protein</fullName>
    </recommendedName>
</protein>
<gene>
    <name evidence="7" type="ORF">GSI_09646</name>
</gene>
<sequence length="498" mass="53706">MQCLRAIFPSKFALTFKPAKSELLSAKQQSSPPPTSMESLQIQGTILTPESGDAYAAALKRNSDLSSLPAKYVVQPAVFADIPPVLAYAASQKPPVEIAVKGGGAHSATWASSDGGIVIDLSKLNKVVLADDKQSISVQGGAYWGDVYEVTSKAQVDVVGSPLWFVGVGGFTLGGGFGPLTSEYGCAVDNLLSATVVLADGRIVKASKHEEPDLFWAIRGGGGQFGVVVEFVFKVYPPVGPISSGILAFPGTEIDKILAIIPEWKKTQTSRERFTMNFSRPAPHFKPSIAILPSVIHDTDGSRAQTVLAPFRDGDVKPVLDKVGSVPDMLTVSHAADAAMAAAPRRLVIRGTLFSDFFPELLKGVWDKWVAFTETSEEVRGSAVLWDLTLPDKMASVPAGETALKRQPYYWMAVQGRSTTDASVQACRDFTASVVQFVREKNAELAGQDMGWFLNMCQGHENPEDVFGENLTRLRKVKAKYDPTKVWSKGLVIEPLVE</sequence>
<proteinExistence type="inferred from homology"/>
<dbReference type="GO" id="GO:0016491">
    <property type="term" value="F:oxidoreductase activity"/>
    <property type="evidence" value="ECO:0007669"/>
    <property type="project" value="UniProtKB-KW"/>
</dbReference>
<dbReference type="OrthoDB" id="415825at2759"/>
<comment type="caution">
    <text evidence="7">The sequence shown here is derived from an EMBL/GenBank/DDBJ whole genome shotgun (WGS) entry which is preliminary data.</text>
</comment>
<dbReference type="Pfam" id="PF01565">
    <property type="entry name" value="FAD_binding_4"/>
    <property type="match status" value="1"/>
</dbReference>
<keyword evidence="4" id="KW-0274">FAD</keyword>
<dbReference type="GO" id="GO:0071949">
    <property type="term" value="F:FAD binding"/>
    <property type="evidence" value="ECO:0007669"/>
    <property type="project" value="InterPro"/>
</dbReference>
<dbReference type="SUPFAM" id="SSF56176">
    <property type="entry name" value="FAD-binding/transporter-associated domain-like"/>
    <property type="match status" value="1"/>
</dbReference>
<keyword evidence="3" id="KW-0285">Flavoprotein</keyword>
<dbReference type="Pfam" id="PF08031">
    <property type="entry name" value="BBE"/>
    <property type="match status" value="1"/>
</dbReference>
<evidence type="ECO:0000313" key="7">
    <source>
        <dbReference type="EMBL" id="PIL28234.1"/>
    </source>
</evidence>
<comment type="similarity">
    <text evidence="2">Belongs to the oxygen-dependent FAD-linked oxidoreductase family.</text>
</comment>
<dbReference type="InterPro" id="IPR006094">
    <property type="entry name" value="Oxid_FAD_bind_N"/>
</dbReference>
<dbReference type="PANTHER" id="PTHR42973">
    <property type="entry name" value="BINDING OXIDOREDUCTASE, PUTATIVE (AFU_ORTHOLOGUE AFUA_1G17690)-RELATED"/>
    <property type="match status" value="1"/>
</dbReference>
<dbReference type="Gene3D" id="3.30.43.10">
    <property type="entry name" value="Uridine Diphospho-n-acetylenolpyruvylglucosamine Reductase, domain 2"/>
    <property type="match status" value="1"/>
</dbReference>
<dbReference type="InterPro" id="IPR012951">
    <property type="entry name" value="BBE"/>
</dbReference>
<evidence type="ECO:0000256" key="4">
    <source>
        <dbReference type="ARBA" id="ARBA00022827"/>
    </source>
</evidence>
<dbReference type="InterPro" id="IPR036318">
    <property type="entry name" value="FAD-bd_PCMH-like_sf"/>
</dbReference>
<comment type="cofactor">
    <cofactor evidence="1">
        <name>FAD</name>
        <dbReference type="ChEBI" id="CHEBI:57692"/>
    </cofactor>
</comment>
<dbReference type="Proteomes" id="UP000230002">
    <property type="component" value="Unassembled WGS sequence"/>
</dbReference>
<dbReference type="InterPro" id="IPR016169">
    <property type="entry name" value="FAD-bd_PCMH_sub2"/>
</dbReference>
<evidence type="ECO:0000256" key="5">
    <source>
        <dbReference type="ARBA" id="ARBA00023002"/>
    </source>
</evidence>
<keyword evidence="8" id="KW-1185">Reference proteome</keyword>
<dbReference type="AlphaFoldDB" id="A0A2G8S3A8"/>
<dbReference type="STRING" id="1077348.A0A2G8S3A8"/>
<reference evidence="7 8" key="1">
    <citation type="journal article" date="2015" name="Sci. Rep.">
        <title>Chromosome-level genome map provides insights into diverse defense mechanisms in the medicinal fungus Ganoderma sinense.</title>
        <authorList>
            <person name="Zhu Y."/>
            <person name="Xu J."/>
            <person name="Sun C."/>
            <person name="Zhou S."/>
            <person name="Xu H."/>
            <person name="Nelson D.R."/>
            <person name="Qian J."/>
            <person name="Song J."/>
            <person name="Luo H."/>
            <person name="Xiang L."/>
            <person name="Li Y."/>
            <person name="Xu Z."/>
            <person name="Ji A."/>
            <person name="Wang L."/>
            <person name="Lu S."/>
            <person name="Hayward A."/>
            <person name="Sun W."/>
            <person name="Li X."/>
            <person name="Schwartz D.C."/>
            <person name="Wang Y."/>
            <person name="Chen S."/>
        </authorList>
    </citation>
    <scope>NUCLEOTIDE SEQUENCE [LARGE SCALE GENOMIC DNA]</scope>
    <source>
        <strain evidence="7 8">ZZ0214-1</strain>
    </source>
</reference>
<organism evidence="7 8">
    <name type="scientific">Ganoderma sinense ZZ0214-1</name>
    <dbReference type="NCBI Taxonomy" id="1077348"/>
    <lineage>
        <taxon>Eukaryota</taxon>
        <taxon>Fungi</taxon>
        <taxon>Dikarya</taxon>
        <taxon>Basidiomycota</taxon>
        <taxon>Agaricomycotina</taxon>
        <taxon>Agaricomycetes</taxon>
        <taxon>Polyporales</taxon>
        <taxon>Polyporaceae</taxon>
        <taxon>Ganoderma</taxon>
    </lineage>
</organism>
<dbReference type="InterPro" id="IPR016166">
    <property type="entry name" value="FAD-bd_PCMH"/>
</dbReference>
<evidence type="ECO:0000256" key="2">
    <source>
        <dbReference type="ARBA" id="ARBA00005466"/>
    </source>
</evidence>
<evidence type="ECO:0000256" key="3">
    <source>
        <dbReference type="ARBA" id="ARBA00022630"/>
    </source>
</evidence>
<accession>A0A2G8S3A8</accession>
<dbReference type="Gene3D" id="3.30.465.10">
    <property type="match status" value="1"/>
</dbReference>
<evidence type="ECO:0000259" key="6">
    <source>
        <dbReference type="PROSITE" id="PS51387"/>
    </source>
</evidence>
<dbReference type="Gene3D" id="3.40.462.20">
    <property type="match status" value="1"/>
</dbReference>
<dbReference type="PANTHER" id="PTHR42973:SF39">
    <property type="entry name" value="FAD-BINDING PCMH-TYPE DOMAIN-CONTAINING PROTEIN"/>
    <property type="match status" value="1"/>
</dbReference>
<dbReference type="EMBL" id="AYKW01000026">
    <property type="protein sequence ID" value="PIL28234.1"/>
    <property type="molecule type" value="Genomic_DNA"/>
</dbReference>
<dbReference type="PROSITE" id="PS51387">
    <property type="entry name" value="FAD_PCMH"/>
    <property type="match status" value="1"/>
</dbReference>
<evidence type="ECO:0000256" key="1">
    <source>
        <dbReference type="ARBA" id="ARBA00001974"/>
    </source>
</evidence>
<name>A0A2G8S3A8_9APHY</name>
<dbReference type="InterPro" id="IPR050416">
    <property type="entry name" value="FAD-linked_Oxidoreductase"/>
</dbReference>
<feature type="domain" description="FAD-binding PCMH-type" evidence="6">
    <location>
        <begin position="65"/>
        <end position="238"/>
    </location>
</feature>
<dbReference type="InterPro" id="IPR016167">
    <property type="entry name" value="FAD-bd_PCMH_sub1"/>
</dbReference>
<evidence type="ECO:0000313" key="8">
    <source>
        <dbReference type="Proteomes" id="UP000230002"/>
    </source>
</evidence>